<sequence>MRWLLSERAGQDVGTERALQALARNVVPSESAAQLAVVEVPTEPFSVLDDE</sequence>
<keyword evidence="1" id="KW-0418">Kinase</keyword>
<dbReference type="AlphaFoldDB" id="A0A379MM21"/>
<evidence type="ECO:0000313" key="2">
    <source>
        <dbReference type="Proteomes" id="UP000254291"/>
    </source>
</evidence>
<evidence type="ECO:0000313" key="1">
    <source>
        <dbReference type="EMBL" id="SUE32794.1"/>
    </source>
</evidence>
<dbReference type="Proteomes" id="UP000254291">
    <property type="component" value="Unassembled WGS sequence"/>
</dbReference>
<dbReference type="GO" id="GO:0016301">
    <property type="term" value="F:kinase activity"/>
    <property type="evidence" value="ECO:0007669"/>
    <property type="project" value="UniProtKB-KW"/>
</dbReference>
<keyword evidence="1" id="KW-0808">Transferase</keyword>
<accession>A0A379MM21</accession>
<reference evidence="1 2" key="1">
    <citation type="submission" date="2018-06" db="EMBL/GenBank/DDBJ databases">
        <authorList>
            <consortium name="Pathogen Informatics"/>
            <person name="Doyle S."/>
        </authorList>
    </citation>
    <scope>NUCLEOTIDE SEQUENCE [LARGE SCALE GENOMIC DNA]</scope>
    <source>
        <strain evidence="1 2">NCTC10742</strain>
    </source>
</reference>
<dbReference type="EMBL" id="UGQM01000010">
    <property type="protein sequence ID" value="SUE32794.1"/>
    <property type="molecule type" value="Genomic_DNA"/>
</dbReference>
<organism evidence="1 2">
    <name type="scientific">Mycolicibacterium gilvum</name>
    <dbReference type="NCBI Taxonomy" id="1804"/>
    <lineage>
        <taxon>Bacteria</taxon>
        <taxon>Bacillati</taxon>
        <taxon>Actinomycetota</taxon>
        <taxon>Actinomycetes</taxon>
        <taxon>Mycobacteriales</taxon>
        <taxon>Mycobacteriaceae</taxon>
        <taxon>Mycolicibacterium</taxon>
    </lineage>
</organism>
<name>A0A379MM21_9MYCO</name>
<protein>
    <submittedName>
        <fullName evidence="1">Lipopolysaccharide kinase (Kdo/WaaP) family</fullName>
    </submittedName>
</protein>
<proteinExistence type="predicted"/>
<gene>
    <name evidence="1" type="ORF">NCTC10742_06158</name>
</gene>